<evidence type="ECO:0000256" key="1">
    <source>
        <dbReference type="ARBA" id="ARBA00022679"/>
    </source>
</evidence>
<dbReference type="GO" id="GO:0009103">
    <property type="term" value="P:lipopolysaccharide biosynthetic process"/>
    <property type="evidence" value="ECO:0007669"/>
    <property type="project" value="TreeGrafter"/>
</dbReference>
<name>A0A6J7N1R2_9ZZZZ</name>
<evidence type="ECO:0000313" key="4">
    <source>
        <dbReference type="EMBL" id="CAB4722372.1"/>
    </source>
</evidence>
<proteinExistence type="predicted"/>
<organism evidence="6">
    <name type="scientific">freshwater metagenome</name>
    <dbReference type="NCBI Taxonomy" id="449393"/>
    <lineage>
        <taxon>unclassified sequences</taxon>
        <taxon>metagenomes</taxon>
        <taxon>ecological metagenomes</taxon>
    </lineage>
</organism>
<dbReference type="EMBL" id="CAFBOF010000053">
    <property type="protein sequence ID" value="CAB4987271.1"/>
    <property type="molecule type" value="Genomic_DNA"/>
</dbReference>
<keyword evidence="1" id="KW-0808">Transferase</keyword>
<evidence type="ECO:0000259" key="2">
    <source>
        <dbReference type="Pfam" id="PF00534"/>
    </source>
</evidence>
<feature type="domain" description="Glycosyl transferase family 1" evidence="2">
    <location>
        <begin position="237"/>
        <end position="393"/>
    </location>
</feature>
<dbReference type="EMBL" id="CAEZYK010000032">
    <property type="protein sequence ID" value="CAB4722372.1"/>
    <property type="molecule type" value="Genomic_DNA"/>
</dbReference>
<evidence type="ECO:0000259" key="3">
    <source>
        <dbReference type="Pfam" id="PF13439"/>
    </source>
</evidence>
<dbReference type="AlphaFoldDB" id="A0A6J7N1R2"/>
<dbReference type="PANTHER" id="PTHR46401">
    <property type="entry name" value="GLYCOSYLTRANSFERASE WBBK-RELATED"/>
    <property type="match status" value="1"/>
</dbReference>
<evidence type="ECO:0000313" key="6">
    <source>
        <dbReference type="EMBL" id="CAB4987271.1"/>
    </source>
</evidence>
<dbReference type="Gene3D" id="3.40.50.2000">
    <property type="entry name" value="Glycogen Phosphorylase B"/>
    <property type="match status" value="2"/>
</dbReference>
<dbReference type="PANTHER" id="PTHR46401:SF2">
    <property type="entry name" value="GLYCOSYLTRANSFERASE WBBK-RELATED"/>
    <property type="match status" value="1"/>
</dbReference>
<evidence type="ECO:0000313" key="5">
    <source>
        <dbReference type="EMBL" id="CAB4903494.1"/>
    </source>
</evidence>
<gene>
    <name evidence="4" type="ORF">UFOPK2683_00723</name>
    <name evidence="5" type="ORF">UFOPK3605_00617</name>
    <name evidence="6" type="ORF">UFOPK3897_01513</name>
    <name evidence="7" type="ORF">UFOPK4121_00886</name>
</gene>
<dbReference type="InterPro" id="IPR001296">
    <property type="entry name" value="Glyco_trans_1"/>
</dbReference>
<dbReference type="GO" id="GO:0016757">
    <property type="term" value="F:glycosyltransferase activity"/>
    <property type="evidence" value="ECO:0007669"/>
    <property type="project" value="InterPro"/>
</dbReference>
<dbReference type="InterPro" id="IPR028098">
    <property type="entry name" value="Glyco_trans_4-like_N"/>
</dbReference>
<dbReference type="SUPFAM" id="SSF53756">
    <property type="entry name" value="UDP-Glycosyltransferase/glycogen phosphorylase"/>
    <property type="match status" value="1"/>
</dbReference>
<protein>
    <submittedName>
        <fullName evidence="6">Unannotated protein</fullName>
    </submittedName>
</protein>
<evidence type="ECO:0000313" key="7">
    <source>
        <dbReference type="EMBL" id="CAB5024879.1"/>
    </source>
</evidence>
<dbReference type="CDD" id="cd03801">
    <property type="entry name" value="GT4_PimA-like"/>
    <property type="match status" value="1"/>
</dbReference>
<dbReference type="EMBL" id="CAFBPQ010000024">
    <property type="protein sequence ID" value="CAB5024879.1"/>
    <property type="molecule type" value="Genomic_DNA"/>
</dbReference>
<sequence>MTDPHSLRIAYLVYRGNPHCGGQGVYSRELARELTDLGHQITVFSGPPYPDLSDPDQLEKVPGLDLYRSSNPFRIPWPHEFRSAIDIQEFATMCTGTFSEPLAFSLRIRNILRGRRDEFDLVHDNQCLGRGLIPMMDEDDWPVLATLHHPITVDRDLDLEHATSAYRRFTLKRWYAFLGMQMDVVRQIPRVLTVSESSRNDIIDQMGVSSDRLHVVAVGVDPSVFSNRPAIKRVPGRIMTTASADVPMKGLAPLLEALAKVRTEVTNAHLVVIGRPKEKSKIPALIERLGLSGAVEFVSGVTTERIVELYAEAEIACVPSLYEGFSLPAVEAMACGVPVVGTTGGAVPEVIGRDGKTGLLVAPGDPDSLAVAIARALGDPELRAKIGAAGQKRARNKFTWRRTAEKTAEHYQILIEEHSVAKSRGAR</sequence>
<dbReference type="EMBL" id="CAFBMM010000021">
    <property type="protein sequence ID" value="CAB4903494.1"/>
    <property type="molecule type" value="Genomic_DNA"/>
</dbReference>
<feature type="domain" description="Glycosyltransferase subfamily 4-like N-terminal" evidence="3">
    <location>
        <begin position="21"/>
        <end position="223"/>
    </location>
</feature>
<reference evidence="6" key="1">
    <citation type="submission" date="2020-05" db="EMBL/GenBank/DDBJ databases">
        <authorList>
            <person name="Chiriac C."/>
            <person name="Salcher M."/>
            <person name="Ghai R."/>
            <person name="Kavagutti S V."/>
        </authorList>
    </citation>
    <scope>NUCLEOTIDE SEQUENCE</scope>
</reference>
<accession>A0A6J7N1R2</accession>
<dbReference type="Pfam" id="PF00534">
    <property type="entry name" value="Glycos_transf_1"/>
    <property type="match status" value="1"/>
</dbReference>
<dbReference type="Pfam" id="PF13439">
    <property type="entry name" value="Glyco_transf_4"/>
    <property type="match status" value="1"/>
</dbReference>